<organism evidence="1">
    <name type="scientific">Arundo donax</name>
    <name type="common">Giant reed</name>
    <name type="synonym">Donax arundinaceus</name>
    <dbReference type="NCBI Taxonomy" id="35708"/>
    <lineage>
        <taxon>Eukaryota</taxon>
        <taxon>Viridiplantae</taxon>
        <taxon>Streptophyta</taxon>
        <taxon>Embryophyta</taxon>
        <taxon>Tracheophyta</taxon>
        <taxon>Spermatophyta</taxon>
        <taxon>Magnoliopsida</taxon>
        <taxon>Liliopsida</taxon>
        <taxon>Poales</taxon>
        <taxon>Poaceae</taxon>
        <taxon>PACMAD clade</taxon>
        <taxon>Arundinoideae</taxon>
        <taxon>Arundineae</taxon>
        <taxon>Arundo</taxon>
    </lineage>
</organism>
<evidence type="ECO:0000313" key="1">
    <source>
        <dbReference type="EMBL" id="JAE09872.1"/>
    </source>
</evidence>
<reference evidence="1" key="1">
    <citation type="submission" date="2014-09" db="EMBL/GenBank/DDBJ databases">
        <authorList>
            <person name="Magalhaes I.L.F."/>
            <person name="Oliveira U."/>
            <person name="Santos F.R."/>
            <person name="Vidigal T.H.D.A."/>
            <person name="Brescovit A.D."/>
            <person name="Santos A.J."/>
        </authorList>
    </citation>
    <scope>NUCLEOTIDE SEQUENCE</scope>
    <source>
        <tissue evidence="1">Shoot tissue taken approximately 20 cm above the soil surface</tissue>
    </source>
</reference>
<dbReference type="AlphaFoldDB" id="A0A0A9FBY3"/>
<protein>
    <submittedName>
        <fullName evidence="1">Uncharacterized protein</fullName>
    </submittedName>
</protein>
<accession>A0A0A9FBY3</accession>
<proteinExistence type="predicted"/>
<sequence>MFCNRAASWPLHSTTSTFSLLLLKSMMVSFIRR</sequence>
<reference evidence="1" key="2">
    <citation type="journal article" date="2015" name="Data Brief">
        <title>Shoot transcriptome of the giant reed, Arundo donax.</title>
        <authorList>
            <person name="Barrero R.A."/>
            <person name="Guerrero F.D."/>
            <person name="Moolhuijzen P."/>
            <person name="Goolsby J.A."/>
            <person name="Tidwell J."/>
            <person name="Bellgard S.E."/>
            <person name="Bellgard M.I."/>
        </authorList>
    </citation>
    <scope>NUCLEOTIDE SEQUENCE</scope>
    <source>
        <tissue evidence="1">Shoot tissue taken approximately 20 cm above the soil surface</tissue>
    </source>
</reference>
<dbReference type="EMBL" id="GBRH01188024">
    <property type="protein sequence ID" value="JAE09872.1"/>
    <property type="molecule type" value="Transcribed_RNA"/>
</dbReference>
<name>A0A0A9FBY3_ARUDO</name>